<proteinExistence type="predicted"/>
<protein>
    <submittedName>
        <fullName evidence="2">Uncharacterized protein</fullName>
    </submittedName>
</protein>
<organism evidence="2">
    <name type="scientific">Pseudo-nitzschia delicatissima</name>
    <dbReference type="NCBI Taxonomy" id="44447"/>
    <lineage>
        <taxon>Eukaryota</taxon>
        <taxon>Sar</taxon>
        <taxon>Stramenopiles</taxon>
        <taxon>Ochrophyta</taxon>
        <taxon>Bacillariophyta</taxon>
        <taxon>Bacillariophyceae</taxon>
        <taxon>Bacillariophycidae</taxon>
        <taxon>Bacillariales</taxon>
        <taxon>Bacillariaceae</taxon>
        <taxon>Pseudo-nitzschia</taxon>
    </lineage>
</organism>
<gene>
    <name evidence="1" type="ORF">PDEL0327_LOCUS1766</name>
    <name evidence="2" type="ORF">PDEL0327_LOCUS1767</name>
</gene>
<sequence>MRLTGSLTHLSALASKTSHALLLPLLTHTRGDSHAHFEFIVTLESVGLESSLLKNIGSVHEANLVGGDEFRVLDLKLEGFDGGGGVNLVGGGSNKNLHCNSFDSF</sequence>
<dbReference type="AlphaFoldDB" id="A0A6U0AH60"/>
<name>A0A6U0AH60_9STRA</name>
<dbReference type="EMBL" id="HBFG01002326">
    <property type="protein sequence ID" value="CAD8730273.1"/>
    <property type="molecule type" value="Transcribed_RNA"/>
</dbReference>
<accession>A0A6U0AH60</accession>
<reference evidence="2" key="1">
    <citation type="submission" date="2021-01" db="EMBL/GenBank/DDBJ databases">
        <authorList>
            <person name="Corre E."/>
            <person name="Pelletier E."/>
            <person name="Niang G."/>
            <person name="Scheremetjew M."/>
            <person name="Finn R."/>
            <person name="Kale V."/>
            <person name="Holt S."/>
            <person name="Cochrane G."/>
            <person name="Meng A."/>
            <person name="Brown T."/>
            <person name="Cohen L."/>
        </authorList>
    </citation>
    <scope>NUCLEOTIDE SEQUENCE</scope>
    <source>
        <strain evidence="2">B596</strain>
    </source>
</reference>
<evidence type="ECO:0000313" key="2">
    <source>
        <dbReference type="EMBL" id="CAD8730274.1"/>
    </source>
</evidence>
<dbReference type="EMBL" id="HBFG01002327">
    <property type="protein sequence ID" value="CAD8730274.1"/>
    <property type="molecule type" value="Transcribed_RNA"/>
</dbReference>
<evidence type="ECO:0000313" key="1">
    <source>
        <dbReference type="EMBL" id="CAD8730273.1"/>
    </source>
</evidence>